<dbReference type="InterPro" id="IPR050093">
    <property type="entry name" value="ABC_SmlMolc_Importer"/>
</dbReference>
<organism evidence="5 6">
    <name type="scientific">Natronospirillum operosum</name>
    <dbReference type="NCBI Taxonomy" id="2759953"/>
    <lineage>
        <taxon>Bacteria</taxon>
        <taxon>Pseudomonadati</taxon>
        <taxon>Pseudomonadota</taxon>
        <taxon>Gammaproteobacteria</taxon>
        <taxon>Oceanospirillales</taxon>
        <taxon>Natronospirillaceae</taxon>
        <taxon>Natronospirillum</taxon>
    </lineage>
</organism>
<dbReference type="AlphaFoldDB" id="A0A4Z0WBL7"/>
<protein>
    <submittedName>
        <fullName evidence="5">ABC transporter ATP-binding protein</fullName>
    </submittedName>
</protein>
<evidence type="ECO:0000256" key="3">
    <source>
        <dbReference type="ARBA" id="ARBA00022840"/>
    </source>
</evidence>
<dbReference type="InterPro" id="IPR008995">
    <property type="entry name" value="Mo/tungstate-bd_C_term_dom"/>
</dbReference>
<comment type="caution">
    <text evidence="5">The sequence shown here is derived from an EMBL/GenBank/DDBJ whole genome shotgun (WGS) entry which is preliminary data.</text>
</comment>
<keyword evidence="2" id="KW-0547">Nucleotide-binding</keyword>
<dbReference type="InterPro" id="IPR013611">
    <property type="entry name" value="Transp-assoc_OB_typ2"/>
</dbReference>
<dbReference type="InterPro" id="IPR017871">
    <property type="entry name" value="ABC_transporter-like_CS"/>
</dbReference>
<keyword evidence="3 5" id="KW-0067">ATP-binding</keyword>
<dbReference type="InterPro" id="IPR003439">
    <property type="entry name" value="ABC_transporter-like_ATP-bd"/>
</dbReference>
<dbReference type="Pfam" id="PF08402">
    <property type="entry name" value="TOBE_2"/>
    <property type="match status" value="1"/>
</dbReference>
<dbReference type="Pfam" id="PF00005">
    <property type="entry name" value="ABC_tran"/>
    <property type="match status" value="1"/>
</dbReference>
<proteinExistence type="predicted"/>
<dbReference type="PROSITE" id="PS50893">
    <property type="entry name" value="ABC_TRANSPORTER_2"/>
    <property type="match status" value="1"/>
</dbReference>
<keyword evidence="1" id="KW-0813">Transport</keyword>
<name>A0A4Z0WBL7_9GAMM</name>
<dbReference type="Gene3D" id="3.40.50.300">
    <property type="entry name" value="P-loop containing nucleotide triphosphate hydrolases"/>
    <property type="match status" value="1"/>
</dbReference>
<evidence type="ECO:0000313" key="6">
    <source>
        <dbReference type="Proteomes" id="UP000297475"/>
    </source>
</evidence>
<dbReference type="InterPro" id="IPR027417">
    <property type="entry name" value="P-loop_NTPase"/>
</dbReference>
<evidence type="ECO:0000256" key="2">
    <source>
        <dbReference type="ARBA" id="ARBA00022741"/>
    </source>
</evidence>
<accession>A0A4Z0WBL7</accession>
<gene>
    <name evidence="5" type="ORF">E4656_01880</name>
</gene>
<reference evidence="5 6" key="1">
    <citation type="submission" date="2019-04" db="EMBL/GenBank/DDBJ databases">
        <title>Natronospirillum operosus gen. nov., sp. nov., a haloalkaliphilic satellite isolated from decaying biomass of laboratory culture of cyanobacterium Geitlerinema sp. and proposal of Natronospirillaceae fam. nov. and Saccharospirillaceae fam. nov.</title>
        <authorList>
            <person name="Kevbrin V."/>
            <person name="Boltyanskaya Y."/>
            <person name="Koziaeva V."/>
            <person name="Grouzdev D.S."/>
            <person name="Park M."/>
            <person name="Cho J."/>
        </authorList>
    </citation>
    <scope>NUCLEOTIDE SEQUENCE [LARGE SCALE GENOMIC DNA]</scope>
    <source>
        <strain evidence="5 6">G-116</strain>
    </source>
</reference>
<dbReference type="Proteomes" id="UP000297475">
    <property type="component" value="Unassembled WGS sequence"/>
</dbReference>
<dbReference type="Gene3D" id="2.40.50.100">
    <property type="match status" value="1"/>
</dbReference>
<dbReference type="PANTHER" id="PTHR42781">
    <property type="entry name" value="SPERMIDINE/PUTRESCINE IMPORT ATP-BINDING PROTEIN POTA"/>
    <property type="match status" value="1"/>
</dbReference>
<dbReference type="FunFam" id="3.40.50.300:FF:000042">
    <property type="entry name" value="Maltose/maltodextrin ABC transporter, ATP-binding protein"/>
    <property type="match status" value="1"/>
</dbReference>
<dbReference type="SMART" id="SM00382">
    <property type="entry name" value="AAA"/>
    <property type="match status" value="1"/>
</dbReference>
<dbReference type="EMBL" id="SRMF01000001">
    <property type="protein sequence ID" value="TGG95194.1"/>
    <property type="molecule type" value="Genomic_DNA"/>
</dbReference>
<evidence type="ECO:0000259" key="4">
    <source>
        <dbReference type="PROSITE" id="PS50893"/>
    </source>
</evidence>
<dbReference type="PANTHER" id="PTHR42781:SF4">
    <property type="entry name" value="SPERMIDINE_PUTRESCINE IMPORT ATP-BINDING PROTEIN POTA"/>
    <property type="match status" value="1"/>
</dbReference>
<dbReference type="OrthoDB" id="9802264at2"/>
<dbReference type="GO" id="GO:0043190">
    <property type="term" value="C:ATP-binding cassette (ABC) transporter complex"/>
    <property type="evidence" value="ECO:0007669"/>
    <property type="project" value="InterPro"/>
</dbReference>
<dbReference type="PROSITE" id="PS00211">
    <property type="entry name" value="ABC_TRANSPORTER_1"/>
    <property type="match status" value="1"/>
</dbReference>
<dbReference type="GO" id="GO:0016887">
    <property type="term" value="F:ATP hydrolysis activity"/>
    <property type="evidence" value="ECO:0007669"/>
    <property type="project" value="InterPro"/>
</dbReference>
<dbReference type="InterPro" id="IPR003593">
    <property type="entry name" value="AAA+_ATPase"/>
</dbReference>
<dbReference type="GO" id="GO:0005524">
    <property type="term" value="F:ATP binding"/>
    <property type="evidence" value="ECO:0007669"/>
    <property type="project" value="UniProtKB-KW"/>
</dbReference>
<dbReference type="SUPFAM" id="SSF50331">
    <property type="entry name" value="MOP-like"/>
    <property type="match status" value="1"/>
</dbReference>
<dbReference type="SUPFAM" id="SSF52540">
    <property type="entry name" value="P-loop containing nucleoside triphosphate hydrolases"/>
    <property type="match status" value="1"/>
</dbReference>
<sequence>MKSRTVTLNNVCKSFVDDSGSAFQAVTDVNLHIEAGEFVTLLGPSGCGKTTTLRMVAGFESISTGDIYFGDDNVRNLQPNKRDCTMVFQSYALFPHMSVYDNVAYGLRLKKMPATAIREKVNQTFDIMNLGAYQDRMPGQLSGGQQQRVALARALVMEPSVLLFDEPLSNLDAKLRLTMRDEIRRIQKAVGITAIYVTHDQSEAMSMSDKVVVMNKGRIEQVGTPTEVYQRPATRFVADFIGVANFLQAEVADTDSESVQLRLGEALVKMPSDGSFESGRQVTLVARPEAIGLTRPTAAGSGNLLPGLVQRSAFMGQVQDYWVDIGDNEIQVTVSNPRAHEPFQPGDKVLVDLHGDSLHWVQG</sequence>
<feature type="domain" description="ABC transporter" evidence="4">
    <location>
        <begin position="6"/>
        <end position="241"/>
    </location>
</feature>
<dbReference type="GO" id="GO:0140359">
    <property type="term" value="F:ABC-type transporter activity"/>
    <property type="evidence" value="ECO:0007669"/>
    <property type="project" value="UniProtKB-ARBA"/>
</dbReference>
<evidence type="ECO:0000313" key="5">
    <source>
        <dbReference type="EMBL" id="TGG95194.1"/>
    </source>
</evidence>
<dbReference type="RefSeq" id="WP_135480665.1">
    <property type="nucleotide sequence ID" value="NZ_SRMF01000001.1"/>
</dbReference>
<evidence type="ECO:0000256" key="1">
    <source>
        <dbReference type="ARBA" id="ARBA00022448"/>
    </source>
</evidence>
<keyword evidence="6" id="KW-1185">Reference proteome</keyword>